<dbReference type="GO" id="GO:0005840">
    <property type="term" value="C:ribosome"/>
    <property type="evidence" value="ECO:0007669"/>
    <property type="project" value="UniProtKB-KW"/>
</dbReference>
<name>D2Z1Z5_9STRA</name>
<evidence type="ECO:0000313" key="2">
    <source>
        <dbReference type="EMBL" id="BAI70559.1"/>
    </source>
</evidence>
<protein>
    <submittedName>
        <fullName evidence="2">Ribosomal protein S2</fullName>
    </submittedName>
</protein>
<keyword evidence="2" id="KW-0496">Mitochondrion</keyword>
<proteinExistence type="predicted"/>
<accession>D2Z1Z5</accession>
<dbReference type="InterPro" id="IPR023591">
    <property type="entry name" value="Ribosomal_uS2_flav_dom_sf"/>
</dbReference>
<dbReference type="Gene3D" id="3.40.50.10490">
    <property type="entry name" value="Glucose-6-phosphate isomerase like protein, domain 1"/>
    <property type="match status" value="1"/>
</dbReference>
<keyword evidence="2" id="KW-0687">Ribonucleoprotein</keyword>
<reference evidence="2" key="1">
    <citation type="journal article" date="2010" name="Harmful Algae">
        <title>Mitochondrial genomes from two red tide forming raphidophycean algae Heterosigma akashiwo and Chattonella marina var. marina.</title>
        <authorList>
            <person name="Masuda I."/>
            <person name="Kamikawa R."/>
            <person name="Ueda M."/>
            <person name="Oyama K."/>
            <person name="Yoshimatsu S."/>
            <person name="Inagaki Y."/>
            <person name="Sako Y."/>
        </authorList>
    </citation>
    <scope>NUCLEOTIDE SEQUENCE</scope>
    <source>
        <strain evidence="2">KA11-m-1</strain>
    </source>
</reference>
<keyword evidence="1" id="KW-1133">Transmembrane helix</keyword>
<keyword evidence="2" id="KW-0689">Ribosomal protein</keyword>
<organism evidence="2">
    <name type="scientific">Chattonella marina</name>
    <dbReference type="NCBI Taxonomy" id="90936"/>
    <lineage>
        <taxon>Eukaryota</taxon>
        <taxon>Sar</taxon>
        <taxon>Stramenopiles</taxon>
        <taxon>Ochrophyta</taxon>
        <taxon>Raphidophyceae</taxon>
        <taxon>Chattonellales</taxon>
        <taxon>Chattonellaceae</taxon>
        <taxon>Chattonella</taxon>
    </lineage>
</organism>
<dbReference type="AlphaFoldDB" id="D2Z1Z5"/>
<keyword evidence="1" id="KW-0812">Transmembrane</keyword>
<sequence>MKYKQLNVSKDLLNNFLKSQIHITLTKVQLKKNLNSFLYGFRNNLGIFNFFYIFLSLKKFVTLLNCCLRLKNTKQKKLLFFGFPTWFNPYWQKIEKLSNNQLKFLDSNWESFYDLKKNWFEIAFIVVFNDFPETRKLLKQSKDLRIPTIGFITDDSFKFDYPIFGNFRSKQSIFFFFSILLNSLNNKNDLKHKKKNYNVKIKKKV</sequence>
<dbReference type="GeneID" id="8774795"/>
<dbReference type="RefSeq" id="YP_003434212.1">
    <property type="nucleotide sequence ID" value="NC_013837.1"/>
</dbReference>
<dbReference type="EMBL" id="AB546636">
    <property type="protein sequence ID" value="BAI70559.1"/>
    <property type="molecule type" value="Genomic_DNA"/>
</dbReference>
<dbReference type="SUPFAM" id="SSF52313">
    <property type="entry name" value="Ribosomal protein S2"/>
    <property type="match status" value="1"/>
</dbReference>
<geneLocation type="mitochondrion" evidence="2"/>
<keyword evidence="1" id="KW-0472">Membrane</keyword>
<gene>
    <name evidence="2" type="primary">rps2</name>
</gene>
<feature type="transmembrane region" description="Helical" evidence="1">
    <location>
        <begin position="47"/>
        <end position="68"/>
    </location>
</feature>
<evidence type="ECO:0000256" key="1">
    <source>
        <dbReference type="SAM" id="Phobius"/>
    </source>
</evidence>